<dbReference type="Proteomes" id="UP000095209">
    <property type="component" value="Unassembled WGS sequence"/>
</dbReference>
<accession>A0A1E5LIZ9</accession>
<comment type="caution">
    <text evidence="3">The sequence shown here is derived from an EMBL/GenBank/DDBJ whole genome shotgun (WGS) entry which is preliminary data.</text>
</comment>
<feature type="region of interest" description="Disordered" evidence="2">
    <location>
        <begin position="1"/>
        <end position="46"/>
    </location>
</feature>
<dbReference type="OrthoDB" id="2706737at2"/>
<dbReference type="NCBIfam" id="TIGR03093">
    <property type="entry name" value="SASP_sspL"/>
    <property type="match status" value="1"/>
</dbReference>
<organism evidence="3 4">
    <name type="scientific">Bacillus solimangrovi</name>
    <dbReference type="NCBI Taxonomy" id="1305675"/>
    <lineage>
        <taxon>Bacteria</taxon>
        <taxon>Bacillati</taxon>
        <taxon>Bacillota</taxon>
        <taxon>Bacilli</taxon>
        <taxon>Bacillales</taxon>
        <taxon>Bacillaceae</taxon>
        <taxon>Bacillus</taxon>
    </lineage>
</organism>
<proteinExistence type="predicted"/>
<keyword evidence="4" id="KW-1185">Reference proteome</keyword>
<dbReference type="EMBL" id="MJEH01000005">
    <property type="protein sequence ID" value="OEH94054.1"/>
    <property type="molecule type" value="Genomic_DNA"/>
</dbReference>
<evidence type="ECO:0000313" key="3">
    <source>
        <dbReference type="EMBL" id="OEH94054.1"/>
    </source>
</evidence>
<evidence type="ECO:0000256" key="2">
    <source>
        <dbReference type="SAM" id="MobiDB-lite"/>
    </source>
</evidence>
<reference evidence="3 4" key="1">
    <citation type="submission" date="2016-08" db="EMBL/GenBank/DDBJ databases">
        <title>Genome of Bacillus solimangrovi GH2-4.</title>
        <authorList>
            <person name="Lim S."/>
            <person name="Kim B.-C."/>
        </authorList>
    </citation>
    <scope>NUCLEOTIDE SEQUENCE [LARGE SCALE GENOMIC DNA]</scope>
    <source>
        <strain evidence="3 4">GH2-4</strain>
    </source>
</reference>
<name>A0A1E5LIZ9_9BACI</name>
<gene>
    <name evidence="3" type="ORF">BFG57_09400</name>
</gene>
<protein>
    <recommendedName>
        <fullName evidence="1">Small, acid-soluble spore protein L</fullName>
    </recommendedName>
</protein>
<dbReference type="InterPro" id="IPR017526">
    <property type="entry name" value="SASP_SspL"/>
</dbReference>
<evidence type="ECO:0000256" key="1">
    <source>
        <dbReference type="NCBIfam" id="TIGR03093"/>
    </source>
</evidence>
<dbReference type="RefSeq" id="WP_069715823.1">
    <property type="nucleotide sequence ID" value="NZ_MJEH01000005.1"/>
</dbReference>
<evidence type="ECO:0000313" key="4">
    <source>
        <dbReference type="Proteomes" id="UP000095209"/>
    </source>
</evidence>
<sequence>MSHRKNKNRGAQDRGINPQGQAEDAEFSANPKSELENKAKKSNTKI</sequence>
<dbReference type="AlphaFoldDB" id="A0A1E5LIZ9"/>